<proteinExistence type="predicted"/>
<dbReference type="Proteomes" id="UP000515570">
    <property type="component" value="Chromosome"/>
</dbReference>
<evidence type="ECO:0008006" key="3">
    <source>
        <dbReference type="Google" id="ProtNLM"/>
    </source>
</evidence>
<organism evidence="1 2">
    <name type="scientific">Corynebacterium hindlerae</name>
    <dbReference type="NCBI Taxonomy" id="699041"/>
    <lineage>
        <taxon>Bacteria</taxon>
        <taxon>Bacillati</taxon>
        <taxon>Actinomycetota</taxon>
        <taxon>Actinomycetes</taxon>
        <taxon>Mycobacteriales</taxon>
        <taxon>Corynebacteriaceae</taxon>
        <taxon>Corynebacterium</taxon>
    </lineage>
</organism>
<evidence type="ECO:0000313" key="1">
    <source>
        <dbReference type="EMBL" id="QMV85975.1"/>
    </source>
</evidence>
<dbReference type="RefSeq" id="WP_182386790.1">
    <property type="nucleotide sequence ID" value="NZ_CP059833.1"/>
</dbReference>
<keyword evidence="2" id="KW-1185">Reference proteome</keyword>
<name>A0A7G5FH84_9CORY</name>
<gene>
    <name evidence="1" type="ORF">HW450_04450</name>
</gene>
<accession>A0A7G5FH84</accession>
<evidence type="ECO:0000313" key="2">
    <source>
        <dbReference type="Proteomes" id="UP000515570"/>
    </source>
</evidence>
<protein>
    <recommendedName>
        <fullName evidence="3">Ribbon-helix-helix protein CopG domain-containing protein</fullName>
    </recommendedName>
</protein>
<dbReference type="EMBL" id="CP059833">
    <property type="protein sequence ID" value="QMV85975.1"/>
    <property type="molecule type" value="Genomic_DNA"/>
</dbReference>
<dbReference type="AlphaFoldDB" id="A0A7G5FH84"/>
<reference evidence="1 2" key="1">
    <citation type="submission" date="2020-07" db="EMBL/GenBank/DDBJ databases">
        <title>non toxigenic Corynebacterium sp. nov from a clinical source.</title>
        <authorList>
            <person name="Bernier A.-M."/>
            <person name="Bernard K."/>
        </authorList>
    </citation>
    <scope>NUCLEOTIDE SEQUENCE [LARGE SCALE GENOMIC DNA]</scope>
    <source>
        <strain evidence="2">NML 93-0612</strain>
    </source>
</reference>
<sequence length="68" mass="8025">MALNLRLTPELDEQLGKMSELENKSKQQMLVSLIEERWQTMQARNVASTMLDRIYSERADLMERLRNA</sequence>